<dbReference type="Pfam" id="PF10037">
    <property type="entry name" value="MRP-S27"/>
    <property type="match status" value="1"/>
</dbReference>
<accession>B4J638</accession>
<comment type="subcellular location">
    <subcellularLocation>
        <location evidence="1">Mitochondrion</location>
    </subcellularLocation>
</comment>
<reference evidence="2 3" key="1">
    <citation type="journal article" date="2007" name="Nature">
        <title>Evolution of genes and genomes on the Drosophila phylogeny.</title>
        <authorList>
            <consortium name="Drosophila 12 Genomes Consortium"/>
            <person name="Clark A.G."/>
            <person name="Eisen M.B."/>
            <person name="Smith D.R."/>
            <person name="Bergman C.M."/>
            <person name="Oliver B."/>
            <person name="Markow T.A."/>
            <person name="Kaufman T.C."/>
            <person name="Kellis M."/>
            <person name="Gelbart W."/>
            <person name="Iyer V.N."/>
            <person name="Pollard D.A."/>
            <person name="Sackton T.B."/>
            <person name="Larracuente A.M."/>
            <person name="Singh N.D."/>
            <person name="Abad J.P."/>
            <person name="Abt D.N."/>
            <person name="Adryan B."/>
            <person name="Aguade M."/>
            <person name="Akashi H."/>
            <person name="Anderson W.W."/>
            <person name="Aquadro C.F."/>
            <person name="Ardell D.H."/>
            <person name="Arguello R."/>
            <person name="Artieri C.G."/>
            <person name="Barbash D.A."/>
            <person name="Barker D."/>
            <person name="Barsanti P."/>
            <person name="Batterham P."/>
            <person name="Batzoglou S."/>
            <person name="Begun D."/>
            <person name="Bhutkar A."/>
            <person name="Blanco E."/>
            <person name="Bosak S.A."/>
            <person name="Bradley R.K."/>
            <person name="Brand A.D."/>
            <person name="Brent M.R."/>
            <person name="Brooks A.N."/>
            <person name="Brown R.H."/>
            <person name="Butlin R.K."/>
            <person name="Caggese C."/>
            <person name="Calvi B.R."/>
            <person name="Bernardo de Carvalho A."/>
            <person name="Caspi A."/>
            <person name="Castrezana S."/>
            <person name="Celniker S.E."/>
            <person name="Chang J.L."/>
            <person name="Chapple C."/>
            <person name="Chatterji S."/>
            <person name="Chinwalla A."/>
            <person name="Civetta A."/>
            <person name="Clifton S.W."/>
            <person name="Comeron J.M."/>
            <person name="Costello J.C."/>
            <person name="Coyne J.A."/>
            <person name="Daub J."/>
            <person name="David R.G."/>
            <person name="Delcher A.L."/>
            <person name="Delehaunty K."/>
            <person name="Do C.B."/>
            <person name="Ebling H."/>
            <person name="Edwards K."/>
            <person name="Eickbush T."/>
            <person name="Evans J.D."/>
            <person name="Filipski A."/>
            <person name="Findeiss S."/>
            <person name="Freyhult E."/>
            <person name="Fulton L."/>
            <person name="Fulton R."/>
            <person name="Garcia A.C."/>
            <person name="Gardiner A."/>
            <person name="Garfield D.A."/>
            <person name="Garvin B.E."/>
            <person name="Gibson G."/>
            <person name="Gilbert D."/>
            <person name="Gnerre S."/>
            <person name="Godfrey J."/>
            <person name="Good R."/>
            <person name="Gotea V."/>
            <person name="Gravely B."/>
            <person name="Greenberg A.J."/>
            <person name="Griffiths-Jones S."/>
            <person name="Gross S."/>
            <person name="Guigo R."/>
            <person name="Gustafson E.A."/>
            <person name="Haerty W."/>
            <person name="Hahn M.W."/>
            <person name="Halligan D.L."/>
            <person name="Halpern A.L."/>
            <person name="Halter G.M."/>
            <person name="Han M.V."/>
            <person name="Heger A."/>
            <person name="Hillier L."/>
            <person name="Hinrichs A.S."/>
            <person name="Holmes I."/>
            <person name="Hoskins R.A."/>
            <person name="Hubisz M.J."/>
            <person name="Hultmark D."/>
            <person name="Huntley M.A."/>
            <person name="Jaffe D.B."/>
            <person name="Jagadeeshan S."/>
            <person name="Jeck W.R."/>
            <person name="Johnson J."/>
            <person name="Jones C.D."/>
            <person name="Jordan W.C."/>
            <person name="Karpen G.H."/>
            <person name="Kataoka E."/>
            <person name="Keightley P.D."/>
            <person name="Kheradpour P."/>
            <person name="Kirkness E.F."/>
            <person name="Koerich L.B."/>
            <person name="Kristiansen K."/>
            <person name="Kudrna D."/>
            <person name="Kulathinal R.J."/>
            <person name="Kumar S."/>
            <person name="Kwok R."/>
            <person name="Lander E."/>
            <person name="Langley C.H."/>
            <person name="Lapoint R."/>
            <person name="Lazzaro B.P."/>
            <person name="Lee S.J."/>
            <person name="Levesque L."/>
            <person name="Li R."/>
            <person name="Lin C.F."/>
            <person name="Lin M.F."/>
            <person name="Lindblad-Toh K."/>
            <person name="Llopart A."/>
            <person name="Long M."/>
            <person name="Low L."/>
            <person name="Lozovsky E."/>
            <person name="Lu J."/>
            <person name="Luo M."/>
            <person name="Machado C.A."/>
            <person name="Makalowski W."/>
            <person name="Marzo M."/>
            <person name="Matsuda M."/>
            <person name="Matzkin L."/>
            <person name="McAllister B."/>
            <person name="McBride C.S."/>
            <person name="McKernan B."/>
            <person name="McKernan K."/>
            <person name="Mendez-Lago M."/>
            <person name="Minx P."/>
            <person name="Mollenhauer M.U."/>
            <person name="Montooth K."/>
            <person name="Mount S.M."/>
            <person name="Mu X."/>
            <person name="Myers E."/>
            <person name="Negre B."/>
            <person name="Newfeld S."/>
            <person name="Nielsen R."/>
            <person name="Noor M.A."/>
            <person name="O'Grady P."/>
            <person name="Pachter L."/>
            <person name="Papaceit M."/>
            <person name="Parisi M.J."/>
            <person name="Parisi M."/>
            <person name="Parts L."/>
            <person name="Pedersen J.S."/>
            <person name="Pesole G."/>
            <person name="Phillippy A.M."/>
            <person name="Ponting C.P."/>
            <person name="Pop M."/>
            <person name="Porcelli D."/>
            <person name="Powell J.R."/>
            <person name="Prohaska S."/>
            <person name="Pruitt K."/>
            <person name="Puig M."/>
            <person name="Quesneville H."/>
            <person name="Ram K.R."/>
            <person name="Rand D."/>
            <person name="Rasmussen M.D."/>
            <person name="Reed L.K."/>
            <person name="Reenan R."/>
            <person name="Reily A."/>
            <person name="Remington K.A."/>
            <person name="Rieger T.T."/>
            <person name="Ritchie M.G."/>
            <person name="Robin C."/>
            <person name="Rogers Y.H."/>
            <person name="Rohde C."/>
            <person name="Rozas J."/>
            <person name="Rubenfield M.J."/>
            <person name="Ruiz A."/>
            <person name="Russo S."/>
            <person name="Salzberg S.L."/>
            <person name="Sanchez-Gracia A."/>
            <person name="Saranga D.J."/>
            <person name="Sato H."/>
            <person name="Schaeffer S.W."/>
            <person name="Schatz M.C."/>
            <person name="Schlenke T."/>
            <person name="Schwartz R."/>
            <person name="Segarra C."/>
            <person name="Singh R.S."/>
            <person name="Sirot L."/>
            <person name="Sirota M."/>
            <person name="Sisneros N.B."/>
            <person name="Smith C.D."/>
            <person name="Smith T.F."/>
            <person name="Spieth J."/>
            <person name="Stage D.E."/>
            <person name="Stark A."/>
            <person name="Stephan W."/>
            <person name="Strausberg R.L."/>
            <person name="Strempel S."/>
            <person name="Sturgill D."/>
            <person name="Sutton G."/>
            <person name="Sutton G.G."/>
            <person name="Tao W."/>
            <person name="Teichmann S."/>
            <person name="Tobari Y.N."/>
            <person name="Tomimura Y."/>
            <person name="Tsolas J.M."/>
            <person name="Valente V.L."/>
            <person name="Venter E."/>
            <person name="Venter J.C."/>
            <person name="Vicario S."/>
            <person name="Vieira F.G."/>
            <person name="Vilella A.J."/>
            <person name="Villasante A."/>
            <person name="Walenz B."/>
            <person name="Wang J."/>
            <person name="Wasserman M."/>
            <person name="Watts T."/>
            <person name="Wilson D."/>
            <person name="Wilson R.K."/>
            <person name="Wing R.A."/>
            <person name="Wolfner M.F."/>
            <person name="Wong A."/>
            <person name="Wong G.K."/>
            <person name="Wu C.I."/>
            <person name="Wu G."/>
            <person name="Yamamoto D."/>
            <person name="Yang H.P."/>
            <person name="Yang S.P."/>
            <person name="Yorke J.A."/>
            <person name="Yoshida K."/>
            <person name="Zdobnov E."/>
            <person name="Zhang P."/>
            <person name="Zhang Y."/>
            <person name="Zimin A.V."/>
            <person name="Baldwin J."/>
            <person name="Abdouelleil A."/>
            <person name="Abdulkadir J."/>
            <person name="Abebe A."/>
            <person name="Abera B."/>
            <person name="Abreu J."/>
            <person name="Acer S.C."/>
            <person name="Aftuck L."/>
            <person name="Alexander A."/>
            <person name="An P."/>
            <person name="Anderson E."/>
            <person name="Anderson S."/>
            <person name="Arachi H."/>
            <person name="Azer M."/>
            <person name="Bachantsang P."/>
            <person name="Barry A."/>
            <person name="Bayul T."/>
            <person name="Berlin A."/>
            <person name="Bessette D."/>
            <person name="Bloom T."/>
            <person name="Blye J."/>
            <person name="Boguslavskiy L."/>
            <person name="Bonnet C."/>
            <person name="Boukhgalter B."/>
            <person name="Bourzgui I."/>
            <person name="Brown A."/>
            <person name="Cahill P."/>
            <person name="Channer S."/>
            <person name="Cheshatsang Y."/>
            <person name="Chuda L."/>
            <person name="Citroen M."/>
            <person name="Collymore A."/>
            <person name="Cooke P."/>
            <person name="Costello M."/>
            <person name="D'Aco K."/>
            <person name="Daza R."/>
            <person name="De Haan G."/>
            <person name="DeGray S."/>
            <person name="DeMaso C."/>
            <person name="Dhargay N."/>
            <person name="Dooley K."/>
            <person name="Dooley E."/>
            <person name="Doricent M."/>
            <person name="Dorje P."/>
            <person name="Dorjee K."/>
            <person name="Dupes A."/>
            <person name="Elong R."/>
            <person name="Falk J."/>
            <person name="Farina A."/>
            <person name="Faro S."/>
            <person name="Ferguson D."/>
            <person name="Fisher S."/>
            <person name="Foley C.D."/>
            <person name="Franke A."/>
            <person name="Friedrich D."/>
            <person name="Gadbois L."/>
            <person name="Gearin G."/>
            <person name="Gearin C.R."/>
            <person name="Giannoukos G."/>
            <person name="Goode T."/>
            <person name="Graham J."/>
            <person name="Grandbois E."/>
            <person name="Grewal S."/>
            <person name="Gyaltsen K."/>
            <person name="Hafez N."/>
            <person name="Hagos B."/>
            <person name="Hall J."/>
            <person name="Henson C."/>
            <person name="Hollinger A."/>
            <person name="Honan T."/>
            <person name="Huard M.D."/>
            <person name="Hughes L."/>
            <person name="Hurhula B."/>
            <person name="Husby M.E."/>
            <person name="Kamat A."/>
            <person name="Kanga B."/>
            <person name="Kashin S."/>
            <person name="Khazanovich D."/>
            <person name="Kisner P."/>
            <person name="Lance K."/>
            <person name="Lara M."/>
            <person name="Lee W."/>
            <person name="Lennon N."/>
            <person name="Letendre F."/>
            <person name="LeVine R."/>
            <person name="Lipovsky A."/>
            <person name="Liu X."/>
            <person name="Liu J."/>
            <person name="Liu S."/>
            <person name="Lokyitsang T."/>
            <person name="Lokyitsang Y."/>
            <person name="Lubonja R."/>
            <person name="Lui A."/>
            <person name="MacDonald P."/>
            <person name="Magnisalis V."/>
            <person name="Maru K."/>
            <person name="Matthews C."/>
            <person name="McCusker W."/>
            <person name="McDonough S."/>
            <person name="Mehta T."/>
            <person name="Meldrim J."/>
            <person name="Meneus L."/>
            <person name="Mihai O."/>
            <person name="Mihalev A."/>
            <person name="Mihova T."/>
            <person name="Mittelman R."/>
            <person name="Mlenga V."/>
            <person name="Montmayeur A."/>
            <person name="Mulrain L."/>
            <person name="Navidi A."/>
            <person name="Naylor J."/>
            <person name="Negash T."/>
            <person name="Nguyen T."/>
            <person name="Nguyen N."/>
            <person name="Nicol R."/>
            <person name="Norbu C."/>
            <person name="Norbu N."/>
            <person name="Novod N."/>
            <person name="O'Neill B."/>
            <person name="Osman S."/>
            <person name="Markiewicz E."/>
            <person name="Oyono O.L."/>
            <person name="Patti C."/>
            <person name="Phunkhang P."/>
            <person name="Pierre F."/>
            <person name="Priest M."/>
            <person name="Raghuraman S."/>
            <person name="Rege F."/>
            <person name="Reyes R."/>
            <person name="Rise C."/>
            <person name="Rogov P."/>
            <person name="Ross K."/>
            <person name="Ryan E."/>
            <person name="Settipalli S."/>
            <person name="Shea T."/>
            <person name="Sherpa N."/>
            <person name="Shi L."/>
            <person name="Shih D."/>
            <person name="Sparrow T."/>
            <person name="Spaulding J."/>
            <person name="Stalker J."/>
            <person name="Stange-Thomann N."/>
            <person name="Stavropoulos S."/>
            <person name="Stone C."/>
            <person name="Strader C."/>
            <person name="Tesfaye S."/>
            <person name="Thomson T."/>
            <person name="Thoulutsang Y."/>
            <person name="Thoulutsang D."/>
            <person name="Topham K."/>
            <person name="Topping I."/>
            <person name="Tsamla T."/>
            <person name="Vassiliev H."/>
            <person name="Vo A."/>
            <person name="Wangchuk T."/>
            <person name="Wangdi T."/>
            <person name="Weiand M."/>
            <person name="Wilkinson J."/>
            <person name="Wilson A."/>
            <person name="Yadav S."/>
            <person name="Young G."/>
            <person name="Yu Q."/>
            <person name="Zembek L."/>
            <person name="Zhong D."/>
            <person name="Zimmer A."/>
            <person name="Zwirko Z."/>
            <person name="Jaffe D.B."/>
            <person name="Alvarez P."/>
            <person name="Brockman W."/>
            <person name="Butler J."/>
            <person name="Chin C."/>
            <person name="Gnerre S."/>
            <person name="Grabherr M."/>
            <person name="Kleber M."/>
            <person name="Mauceli E."/>
            <person name="MacCallum I."/>
        </authorList>
    </citation>
    <scope>NUCLEOTIDE SEQUENCE [LARGE SCALE GENOMIC DNA]</scope>
    <source>
        <strain evidence="3">Tucson 15287-2541.00</strain>
    </source>
</reference>
<dbReference type="InterPro" id="IPR034913">
    <property type="entry name" value="mS27/PTCD2"/>
</dbReference>
<dbReference type="HOGENOM" id="CLU_034411_0_0_1"/>
<protein>
    <submittedName>
        <fullName evidence="2">GH20194</fullName>
    </submittedName>
</protein>
<dbReference type="FunCoup" id="B4J638">
    <property type="interactions" value="530"/>
</dbReference>
<dbReference type="eggNOG" id="KOG4570">
    <property type="taxonomic scope" value="Eukaryota"/>
</dbReference>
<name>B4J638_DROGR</name>
<dbReference type="OMA" id="KFLRNPY"/>
<dbReference type="PhylomeDB" id="B4J638"/>
<evidence type="ECO:0000256" key="1">
    <source>
        <dbReference type="ARBA" id="ARBA00004173"/>
    </source>
</evidence>
<evidence type="ECO:0000313" key="2">
    <source>
        <dbReference type="EMBL" id="EDW01896.1"/>
    </source>
</evidence>
<sequence length="402" mass="46647">MLKSRVIGTFSYRRCLSYFSNAFNNLANQGPPMAPNKAQSTSELVNNLDLDVFINRDHRQMDLLDKLMKLRQQKECSKVPLLPNILVKQLLDDTGPQESMNVLKKPLQYGIFIDQFTGCHLMDWFLHNGNTREAAQLATLLVERDLCNNELVATLCLQSFYAYVKNYEAQEVEKVEPSKEVEKVRVKFIRNYENANVKTEEKMMSEAMIKLGSNTNLDKELVHNITLIGLTLDCRLTEAEKWLTGNQESLNKSALQVCRQLIDVLKVENTPELEKLLAQECKQTKSFDEILESCVKRCVESCEPQLMEEYEKSYQAWQMGFQLAVKEQAKIHDVQNRVESIHNTLNSLQTMRQNLWYFENKEDIDIAIYKKKVHYPKRWFGKKKKPKAVDAFYVPPTISRGN</sequence>
<organism evidence="3">
    <name type="scientific">Drosophila grimshawi</name>
    <name type="common">Hawaiian fruit fly</name>
    <name type="synonym">Idiomyia grimshawi</name>
    <dbReference type="NCBI Taxonomy" id="7222"/>
    <lineage>
        <taxon>Eukaryota</taxon>
        <taxon>Metazoa</taxon>
        <taxon>Ecdysozoa</taxon>
        <taxon>Arthropoda</taxon>
        <taxon>Hexapoda</taxon>
        <taxon>Insecta</taxon>
        <taxon>Pterygota</taxon>
        <taxon>Neoptera</taxon>
        <taxon>Endopterygota</taxon>
        <taxon>Diptera</taxon>
        <taxon>Brachycera</taxon>
        <taxon>Muscomorpha</taxon>
        <taxon>Ephydroidea</taxon>
        <taxon>Drosophilidae</taxon>
        <taxon>Drosophila</taxon>
        <taxon>Hawaiian Drosophila</taxon>
    </lineage>
</organism>
<dbReference type="InParanoid" id="B4J638"/>
<dbReference type="EMBL" id="CH916367">
    <property type="protein sequence ID" value="EDW01896.1"/>
    <property type="molecule type" value="Genomic_DNA"/>
</dbReference>
<proteinExistence type="predicted"/>
<gene>
    <name evidence="2" type="primary">Dgri\GH20194</name>
    <name evidence="2" type="ORF">Dgri_GH20194</name>
</gene>
<dbReference type="GO" id="GO:0005739">
    <property type="term" value="C:mitochondrion"/>
    <property type="evidence" value="ECO:0007669"/>
    <property type="project" value="UniProtKB-SubCell"/>
</dbReference>
<dbReference type="AlphaFoldDB" id="B4J638"/>
<keyword evidence="3" id="KW-1185">Reference proteome</keyword>
<dbReference type="PANTHER" id="PTHR21393">
    <property type="entry name" value="MITOCHONDRIAL 28S RIBOSOMAL PROTEIN S27"/>
    <property type="match status" value="1"/>
</dbReference>
<dbReference type="OrthoDB" id="19830at2759"/>
<dbReference type="InterPro" id="IPR019266">
    <property type="entry name" value="Ribosomal_mS27"/>
</dbReference>
<dbReference type="Proteomes" id="UP000001070">
    <property type="component" value="Unassembled WGS sequence"/>
</dbReference>
<dbReference type="PANTHER" id="PTHR21393:SF0">
    <property type="entry name" value="SMALL RIBOSOMAL SUBUNIT PROTEIN MS27"/>
    <property type="match status" value="1"/>
</dbReference>
<dbReference type="KEGG" id="dgr:6559250"/>
<dbReference type="STRING" id="7222.B4J638"/>
<evidence type="ECO:0000313" key="3">
    <source>
        <dbReference type="Proteomes" id="UP000001070"/>
    </source>
</evidence>